<reference evidence="1" key="1">
    <citation type="submission" date="2022-02" db="EMBL/GenBank/DDBJ databases">
        <title>Plant Genome Project.</title>
        <authorList>
            <person name="Zhang R.-G."/>
        </authorList>
    </citation>
    <scope>NUCLEOTIDE SEQUENCE</scope>
    <source>
        <strain evidence="1">AT1</strain>
    </source>
</reference>
<dbReference type="EMBL" id="CM046397">
    <property type="protein sequence ID" value="KAI8536302.1"/>
    <property type="molecule type" value="Genomic_DNA"/>
</dbReference>
<evidence type="ECO:0000313" key="1">
    <source>
        <dbReference type="EMBL" id="KAI8536302.1"/>
    </source>
</evidence>
<sequence>MFDQSRTLANYGAIPTIRPPIFISTSEAHGSHSTVLPLSGDILQVFTGKFWQSSACLLARAMGIRQAVVESDNKRAIVL</sequence>
<organism evidence="1 2">
    <name type="scientific">Rhododendron molle</name>
    <name type="common">Chinese azalea</name>
    <name type="synonym">Azalea mollis</name>
    <dbReference type="NCBI Taxonomy" id="49168"/>
    <lineage>
        <taxon>Eukaryota</taxon>
        <taxon>Viridiplantae</taxon>
        <taxon>Streptophyta</taxon>
        <taxon>Embryophyta</taxon>
        <taxon>Tracheophyta</taxon>
        <taxon>Spermatophyta</taxon>
        <taxon>Magnoliopsida</taxon>
        <taxon>eudicotyledons</taxon>
        <taxon>Gunneridae</taxon>
        <taxon>Pentapetalae</taxon>
        <taxon>asterids</taxon>
        <taxon>Ericales</taxon>
        <taxon>Ericaceae</taxon>
        <taxon>Ericoideae</taxon>
        <taxon>Rhodoreae</taxon>
        <taxon>Rhododendron</taxon>
    </lineage>
</organism>
<comment type="caution">
    <text evidence="1">The sequence shown here is derived from an EMBL/GenBank/DDBJ whole genome shotgun (WGS) entry which is preliminary data.</text>
</comment>
<dbReference type="Proteomes" id="UP001062846">
    <property type="component" value="Chromosome 10"/>
</dbReference>
<evidence type="ECO:0000313" key="2">
    <source>
        <dbReference type="Proteomes" id="UP001062846"/>
    </source>
</evidence>
<accession>A0ACC0M5Y2</accession>
<keyword evidence="2" id="KW-1185">Reference proteome</keyword>
<proteinExistence type="predicted"/>
<gene>
    <name evidence="1" type="ORF">RHMOL_Rhmol10G0247000</name>
</gene>
<name>A0ACC0M5Y2_RHOML</name>
<protein>
    <submittedName>
        <fullName evidence="1">Uncharacterized protein</fullName>
    </submittedName>
</protein>